<dbReference type="PANTHER" id="PTHR42718:SF39">
    <property type="entry name" value="ACTINORHODIN TRANSPORTER-RELATED"/>
    <property type="match status" value="1"/>
</dbReference>
<evidence type="ECO:0000313" key="8">
    <source>
        <dbReference type="Proteomes" id="UP000523139"/>
    </source>
</evidence>
<feature type="transmembrane region" description="Helical" evidence="5">
    <location>
        <begin position="58"/>
        <end position="78"/>
    </location>
</feature>
<evidence type="ECO:0000256" key="2">
    <source>
        <dbReference type="ARBA" id="ARBA00022692"/>
    </source>
</evidence>
<dbReference type="AlphaFoldDB" id="A0A7X8TLG9"/>
<dbReference type="SUPFAM" id="SSF103473">
    <property type="entry name" value="MFS general substrate transporter"/>
    <property type="match status" value="1"/>
</dbReference>
<proteinExistence type="predicted"/>
<dbReference type="EMBL" id="JABAHY010000014">
    <property type="protein sequence ID" value="NLS10774.1"/>
    <property type="molecule type" value="Genomic_DNA"/>
</dbReference>
<feature type="transmembrane region" description="Helical" evidence="5">
    <location>
        <begin position="373"/>
        <end position="391"/>
    </location>
</feature>
<dbReference type="Proteomes" id="UP000523139">
    <property type="component" value="Unassembled WGS sequence"/>
</dbReference>
<dbReference type="Pfam" id="PF07690">
    <property type="entry name" value="MFS_1"/>
    <property type="match status" value="1"/>
</dbReference>
<accession>A0A7X8TLG9</accession>
<dbReference type="InterPro" id="IPR036259">
    <property type="entry name" value="MFS_trans_sf"/>
</dbReference>
<feature type="transmembrane region" description="Helical" evidence="5">
    <location>
        <begin position="422"/>
        <end position="440"/>
    </location>
</feature>
<keyword evidence="2 5" id="KW-0812">Transmembrane</keyword>
<protein>
    <submittedName>
        <fullName evidence="7">MFS transporter</fullName>
    </submittedName>
</protein>
<evidence type="ECO:0000256" key="5">
    <source>
        <dbReference type="SAM" id="Phobius"/>
    </source>
</evidence>
<dbReference type="Gene3D" id="1.20.1720.10">
    <property type="entry name" value="Multidrug resistance protein D"/>
    <property type="match status" value="2"/>
</dbReference>
<dbReference type="RefSeq" id="WP_168888260.1">
    <property type="nucleotide sequence ID" value="NZ_JABAHY010000014.1"/>
</dbReference>
<evidence type="ECO:0000256" key="1">
    <source>
        <dbReference type="ARBA" id="ARBA00004651"/>
    </source>
</evidence>
<feature type="transmembrane region" description="Helical" evidence="5">
    <location>
        <begin position="313"/>
        <end position="331"/>
    </location>
</feature>
<evidence type="ECO:0000256" key="4">
    <source>
        <dbReference type="ARBA" id="ARBA00023136"/>
    </source>
</evidence>
<dbReference type="GO" id="GO:0022857">
    <property type="term" value="F:transmembrane transporter activity"/>
    <property type="evidence" value="ECO:0007669"/>
    <property type="project" value="InterPro"/>
</dbReference>
<evidence type="ECO:0000256" key="3">
    <source>
        <dbReference type="ARBA" id="ARBA00022989"/>
    </source>
</evidence>
<feature type="transmembrane region" description="Helical" evidence="5">
    <location>
        <begin position="148"/>
        <end position="171"/>
    </location>
</feature>
<dbReference type="GO" id="GO:0005886">
    <property type="term" value="C:plasma membrane"/>
    <property type="evidence" value="ECO:0007669"/>
    <property type="project" value="UniProtKB-SubCell"/>
</dbReference>
<feature type="transmembrane region" description="Helical" evidence="5">
    <location>
        <begin position="115"/>
        <end position="136"/>
    </location>
</feature>
<keyword evidence="3 5" id="KW-1133">Transmembrane helix</keyword>
<evidence type="ECO:0000313" key="7">
    <source>
        <dbReference type="EMBL" id="NLS10774.1"/>
    </source>
</evidence>
<feature type="transmembrane region" description="Helical" evidence="5">
    <location>
        <begin position="90"/>
        <end position="109"/>
    </location>
</feature>
<comment type="subcellular location">
    <subcellularLocation>
        <location evidence="1">Cell membrane</location>
        <topology evidence="1">Multi-pass membrane protein</topology>
    </subcellularLocation>
</comment>
<feature type="transmembrane region" description="Helical" evidence="5">
    <location>
        <begin position="177"/>
        <end position="198"/>
    </location>
</feature>
<feature type="domain" description="Major facilitator superfamily (MFS) profile" evidence="6">
    <location>
        <begin position="24"/>
        <end position="473"/>
    </location>
</feature>
<dbReference type="InterPro" id="IPR011701">
    <property type="entry name" value="MFS"/>
</dbReference>
<feature type="transmembrane region" description="Helical" evidence="5">
    <location>
        <begin position="23"/>
        <end position="46"/>
    </location>
</feature>
<dbReference type="InterPro" id="IPR020846">
    <property type="entry name" value="MFS_dom"/>
</dbReference>
<organism evidence="7 8">
    <name type="scientific">Nesterenkonia sedimenti</name>
    <dbReference type="NCBI Taxonomy" id="1463632"/>
    <lineage>
        <taxon>Bacteria</taxon>
        <taxon>Bacillati</taxon>
        <taxon>Actinomycetota</taxon>
        <taxon>Actinomycetes</taxon>
        <taxon>Micrococcales</taxon>
        <taxon>Micrococcaceae</taxon>
        <taxon>Nesterenkonia</taxon>
    </lineage>
</organism>
<gene>
    <name evidence="7" type="ORF">HGQ17_12380</name>
</gene>
<keyword evidence="8" id="KW-1185">Reference proteome</keyword>
<feature type="transmembrane region" description="Helical" evidence="5">
    <location>
        <begin position="446"/>
        <end position="468"/>
    </location>
</feature>
<evidence type="ECO:0000259" key="6">
    <source>
        <dbReference type="PROSITE" id="PS50850"/>
    </source>
</evidence>
<comment type="caution">
    <text evidence="7">The sequence shown here is derived from an EMBL/GenBank/DDBJ whole genome shotgun (WGS) entry which is preliminary data.</text>
</comment>
<feature type="transmembrane region" description="Helical" evidence="5">
    <location>
        <begin position="343"/>
        <end position="367"/>
    </location>
</feature>
<feature type="transmembrane region" description="Helical" evidence="5">
    <location>
        <begin position="239"/>
        <end position="261"/>
    </location>
</feature>
<keyword evidence="4 5" id="KW-0472">Membrane</keyword>
<dbReference type="PROSITE" id="PS50850">
    <property type="entry name" value="MFS"/>
    <property type="match status" value="1"/>
</dbReference>
<reference evidence="7 8" key="1">
    <citation type="submission" date="2020-04" db="EMBL/GenBank/DDBJ databases">
        <title>Nesterenkonia sp. nov., isolated from marine sediment.</title>
        <authorList>
            <person name="Zhang G."/>
        </authorList>
    </citation>
    <scope>NUCLEOTIDE SEQUENCE [LARGE SCALE GENOMIC DNA]</scope>
    <source>
        <strain evidence="7 8">MY13</strain>
    </source>
</reference>
<name>A0A7X8TLG9_9MICC</name>
<dbReference type="PANTHER" id="PTHR42718">
    <property type="entry name" value="MAJOR FACILITATOR SUPERFAMILY MULTIDRUG TRANSPORTER MFSC"/>
    <property type="match status" value="1"/>
</dbReference>
<feature type="transmembrane region" description="Helical" evidence="5">
    <location>
        <begin position="282"/>
        <end position="307"/>
    </location>
</feature>
<feature type="transmembrane region" description="Helical" evidence="5">
    <location>
        <begin position="210"/>
        <end position="233"/>
    </location>
</feature>
<sequence>MGPAGLAPSVRDDTLGGSRAQSLVLLACMGAGFTTLIDGASMAYIAPSVGESLGASTAGVQWFLAAFSLTFGLGLAPAGRLGDAYGRRKLFLLGLSLFLTGCGLAAAAAETWMLILGRLFQGLGAGILSAQVLGIIQDTYSGPARVRAFAGYTAAGAAAAVAGPLLSALLLEVIGEAAWRLVLLLPFLAGIGTLWVAWRHLPRDAKGSAAVDLDIPGVLLLGALTLTVTLPVVDPGVGTGVLTALVAASILLVMLLCGWEVSYRRRGRLPVFAPELLRSRSYMVTNAAALLWFGSILAFSTVLVMYFMAATDLSAFLIAAAGIPGAAARFLGARMSNRLFSRWGATVFPAALSGQVVALAVFVVVSYSVETMALFWISAAVLVVLGFFSGMTEPTVRAVALAEVGPHLRGVAASFLQLTQRLAATFLIALVSGLLLSAGLDVGTGSLRMATLVCLTASAVACFLALLLPPLSTSQPATSSRQSQ</sequence>